<dbReference type="Gramene" id="AET3Gv20432400.9">
    <property type="protein sequence ID" value="AET3Gv20432400.9"/>
    <property type="gene ID" value="AET3Gv20432400"/>
</dbReference>
<sequence>MRILRTLCVGNKKGLLLPHTTNDQELQHLKNSLPDEVVVQRVDERLSALGNCIACNDHVALTKPDLTKETEEIISDVLGVEVFRQTIAGSILVGSSCAFSNKGGLVRYAPHHTLPTIQPHCLISETRRPDCACV</sequence>
<dbReference type="InterPro" id="IPR002769">
    <property type="entry name" value="eIF6"/>
</dbReference>
<organism evidence="3 4">
    <name type="scientific">Aegilops tauschii subsp. strangulata</name>
    <name type="common">Goatgrass</name>
    <dbReference type="NCBI Taxonomy" id="200361"/>
    <lineage>
        <taxon>Eukaryota</taxon>
        <taxon>Viridiplantae</taxon>
        <taxon>Streptophyta</taxon>
        <taxon>Embryophyta</taxon>
        <taxon>Tracheophyta</taxon>
        <taxon>Spermatophyta</taxon>
        <taxon>Magnoliopsida</taxon>
        <taxon>Liliopsida</taxon>
        <taxon>Poales</taxon>
        <taxon>Poaceae</taxon>
        <taxon>BOP clade</taxon>
        <taxon>Pooideae</taxon>
        <taxon>Triticodae</taxon>
        <taxon>Triticeae</taxon>
        <taxon>Triticinae</taxon>
        <taxon>Aegilops</taxon>
    </lineage>
</organism>
<dbReference type="SMART" id="SM00654">
    <property type="entry name" value="eIF6"/>
    <property type="match status" value="1"/>
</dbReference>
<reference evidence="4" key="1">
    <citation type="journal article" date="2014" name="Science">
        <title>Ancient hybridizations among the ancestral genomes of bread wheat.</title>
        <authorList>
            <consortium name="International Wheat Genome Sequencing Consortium,"/>
            <person name="Marcussen T."/>
            <person name="Sandve S.R."/>
            <person name="Heier L."/>
            <person name="Spannagl M."/>
            <person name="Pfeifer M."/>
            <person name="Jakobsen K.S."/>
            <person name="Wulff B.B."/>
            <person name="Steuernagel B."/>
            <person name="Mayer K.F."/>
            <person name="Olsen O.A."/>
        </authorList>
    </citation>
    <scope>NUCLEOTIDE SEQUENCE [LARGE SCALE GENOMIC DNA]</scope>
    <source>
        <strain evidence="4">cv. AL8/78</strain>
    </source>
</reference>
<reference evidence="4" key="2">
    <citation type="journal article" date="2017" name="Nat. Plants">
        <title>The Aegilops tauschii genome reveals multiple impacts of transposons.</title>
        <authorList>
            <person name="Zhao G."/>
            <person name="Zou C."/>
            <person name="Li K."/>
            <person name="Wang K."/>
            <person name="Li T."/>
            <person name="Gao L."/>
            <person name="Zhang X."/>
            <person name="Wang H."/>
            <person name="Yang Z."/>
            <person name="Liu X."/>
            <person name="Jiang W."/>
            <person name="Mao L."/>
            <person name="Kong X."/>
            <person name="Jiao Y."/>
            <person name="Jia J."/>
        </authorList>
    </citation>
    <scope>NUCLEOTIDE SEQUENCE [LARGE SCALE GENOMIC DNA]</scope>
    <source>
        <strain evidence="4">cv. AL8/78</strain>
    </source>
</reference>
<protein>
    <submittedName>
        <fullName evidence="3">Eukaryotic translation initiation factor 6</fullName>
    </submittedName>
</protein>
<evidence type="ECO:0000313" key="4">
    <source>
        <dbReference type="Proteomes" id="UP000015105"/>
    </source>
</evidence>
<dbReference type="Gramene" id="AET3Gv20432400.5">
    <property type="protein sequence ID" value="AET3Gv20432400.5"/>
    <property type="gene ID" value="AET3Gv20432400"/>
</dbReference>
<proteinExistence type="predicted"/>
<evidence type="ECO:0000256" key="2">
    <source>
        <dbReference type="ARBA" id="ARBA00022917"/>
    </source>
</evidence>
<reference evidence="3" key="4">
    <citation type="submission" date="2019-03" db="UniProtKB">
        <authorList>
            <consortium name="EnsemblPlants"/>
        </authorList>
    </citation>
    <scope>IDENTIFICATION</scope>
</reference>
<keyword evidence="2" id="KW-0648">Protein biosynthesis</keyword>
<evidence type="ECO:0000256" key="1">
    <source>
        <dbReference type="ARBA" id="ARBA00022540"/>
    </source>
</evidence>
<name>A0A453ERV6_AEGTS</name>
<dbReference type="PANTHER" id="PTHR10784">
    <property type="entry name" value="TRANSLATION INITIATION FACTOR 6"/>
    <property type="match status" value="1"/>
</dbReference>
<dbReference type="GO" id="GO:0043022">
    <property type="term" value="F:ribosome binding"/>
    <property type="evidence" value="ECO:0007669"/>
    <property type="project" value="InterPro"/>
</dbReference>
<dbReference type="AlphaFoldDB" id="A0A453ERV6"/>
<dbReference type="EnsemblPlants" id="AET3Gv20432400.9">
    <property type="protein sequence ID" value="AET3Gv20432400.9"/>
    <property type="gene ID" value="AET3Gv20432400"/>
</dbReference>
<dbReference type="Proteomes" id="UP000015105">
    <property type="component" value="Chromosome 3D"/>
</dbReference>
<reference evidence="3" key="3">
    <citation type="journal article" date="2017" name="Nature">
        <title>Genome sequence of the progenitor of the wheat D genome Aegilops tauschii.</title>
        <authorList>
            <person name="Luo M.C."/>
            <person name="Gu Y.Q."/>
            <person name="Puiu D."/>
            <person name="Wang H."/>
            <person name="Twardziok S.O."/>
            <person name="Deal K.R."/>
            <person name="Huo N."/>
            <person name="Zhu T."/>
            <person name="Wang L."/>
            <person name="Wang Y."/>
            <person name="McGuire P.E."/>
            <person name="Liu S."/>
            <person name="Long H."/>
            <person name="Ramasamy R.K."/>
            <person name="Rodriguez J.C."/>
            <person name="Van S.L."/>
            <person name="Yuan L."/>
            <person name="Wang Z."/>
            <person name="Xia Z."/>
            <person name="Xiao L."/>
            <person name="Anderson O.D."/>
            <person name="Ouyang S."/>
            <person name="Liang Y."/>
            <person name="Zimin A.V."/>
            <person name="Pertea G."/>
            <person name="Qi P."/>
            <person name="Bennetzen J.L."/>
            <person name="Dai X."/>
            <person name="Dawson M.W."/>
            <person name="Muller H.G."/>
            <person name="Kugler K."/>
            <person name="Rivarola-Duarte L."/>
            <person name="Spannagl M."/>
            <person name="Mayer K.F.X."/>
            <person name="Lu F.H."/>
            <person name="Bevan M.W."/>
            <person name="Leroy P."/>
            <person name="Li P."/>
            <person name="You F.M."/>
            <person name="Sun Q."/>
            <person name="Liu Z."/>
            <person name="Lyons E."/>
            <person name="Wicker T."/>
            <person name="Salzberg S.L."/>
            <person name="Devos K.M."/>
            <person name="Dvorak J."/>
        </authorList>
    </citation>
    <scope>NUCLEOTIDE SEQUENCE [LARGE SCALE GENOMIC DNA]</scope>
    <source>
        <strain evidence="3">cv. AL8/78</strain>
    </source>
</reference>
<dbReference type="SUPFAM" id="SSF55909">
    <property type="entry name" value="Pentein"/>
    <property type="match status" value="1"/>
</dbReference>
<dbReference type="EnsemblPlants" id="AET3Gv20432400.5">
    <property type="protein sequence ID" value="AET3Gv20432400.5"/>
    <property type="gene ID" value="AET3Gv20432400"/>
</dbReference>
<accession>A0A453ERV6</accession>
<keyword evidence="4" id="KW-1185">Reference proteome</keyword>
<evidence type="ECO:0000313" key="3">
    <source>
        <dbReference type="EnsemblPlants" id="AET3Gv20432400.5"/>
    </source>
</evidence>
<dbReference type="GO" id="GO:0003743">
    <property type="term" value="F:translation initiation factor activity"/>
    <property type="evidence" value="ECO:0007669"/>
    <property type="project" value="UniProtKB-KW"/>
</dbReference>
<dbReference type="Pfam" id="PF01912">
    <property type="entry name" value="eIF-6"/>
    <property type="match status" value="1"/>
</dbReference>
<dbReference type="Gene3D" id="3.75.10.10">
    <property type="entry name" value="L-arginine/glycine Amidinotransferase, Chain A"/>
    <property type="match status" value="1"/>
</dbReference>
<reference evidence="3" key="5">
    <citation type="journal article" date="2021" name="G3 (Bethesda)">
        <title>Aegilops tauschii genome assembly Aet v5.0 features greater sequence contiguity and improved annotation.</title>
        <authorList>
            <person name="Wang L."/>
            <person name="Zhu T."/>
            <person name="Rodriguez J.C."/>
            <person name="Deal K.R."/>
            <person name="Dubcovsky J."/>
            <person name="McGuire P.E."/>
            <person name="Lux T."/>
            <person name="Spannagl M."/>
            <person name="Mayer K.F.X."/>
            <person name="Baldrich P."/>
            <person name="Meyers B.C."/>
            <person name="Huo N."/>
            <person name="Gu Y.Q."/>
            <person name="Zhou H."/>
            <person name="Devos K.M."/>
            <person name="Bennetzen J.L."/>
            <person name="Unver T."/>
            <person name="Budak H."/>
            <person name="Gulick P.J."/>
            <person name="Galiba G."/>
            <person name="Kalapos B."/>
            <person name="Nelson D.R."/>
            <person name="Li P."/>
            <person name="You F.M."/>
            <person name="Luo M.C."/>
            <person name="Dvorak J."/>
        </authorList>
    </citation>
    <scope>NUCLEOTIDE SEQUENCE [LARGE SCALE GENOMIC DNA]</scope>
    <source>
        <strain evidence="3">cv. AL8/78</strain>
    </source>
</reference>
<dbReference type="GO" id="GO:0042256">
    <property type="term" value="P:cytosolic ribosome assembly"/>
    <property type="evidence" value="ECO:0007669"/>
    <property type="project" value="InterPro"/>
</dbReference>
<keyword evidence="1" id="KW-0396">Initiation factor</keyword>